<evidence type="ECO:0000256" key="1">
    <source>
        <dbReference type="ARBA" id="ARBA00004651"/>
    </source>
</evidence>
<dbReference type="EMBL" id="ABYJ02000050">
    <property type="protein sequence ID" value="EEV02010.1"/>
    <property type="molecule type" value="Genomic_DNA"/>
</dbReference>
<keyword evidence="3" id="KW-1003">Cell membrane</keyword>
<dbReference type="InterPro" id="IPR000515">
    <property type="entry name" value="MetI-like"/>
</dbReference>
<evidence type="ECO:0000313" key="10">
    <source>
        <dbReference type="Proteomes" id="UP000004828"/>
    </source>
</evidence>
<dbReference type="CDD" id="cd06261">
    <property type="entry name" value="TM_PBP2"/>
    <property type="match status" value="1"/>
</dbReference>
<keyword evidence="5 7" id="KW-1133">Transmembrane helix</keyword>
<evidence type="ECO:0000256" key="5">
    <source>
        <dbReference type="ARBA" id="ARBA00022989"/>
    </source>
</evidence>
<proteinExistence type="inferred from homology"/>
<dbReference type="InterPro" id="IPR035906">
    <property type="entry name" value="MetI-like_sf"/>
</dbReference>
<evidence type="ECO:0000313" key="9">
    <source>
        <dbReference type="EMBL" id="EEV02010.1"/>
    </source>
</evidence>
<protein>
    <submittedName>
        <fullName evidence="9">ABC transporter, permease protein</fullName>
    </submittedName>
</protein>
<feature type="transmembrane region" description="Helical" evidence="7">
    <location>
        <begin position="283"/>
        <end position="302"/>
    </location>
</feature>
<evidence type="ECO:0000256" key="7">
    <source>
        <dbReference type="RuleBase" id="RU363032"/>
    </source>
</evidence>
<comment type="similarity">
    <text evidence="7">Belongs to the binding-protein-dependent transport system permease family.</text>
</comment>
<reference evidence="9 10" key="1">
    <citation type="submission" date="2009-08" db="EMBL/GenBank/DDBJ databases">
        <authorList>
            <person name="Weinstock G."/>
            <person name="Sodergren E."/>
            <person name="Clifton S."/>
            <person name="Fulton L."/>
            <person name="Fulton B."/>
            <person name="Courtney L."/>
            <person name="Fronick C."/>
            <person name="Harrison M."/>
            <person name="Strong C."/>
            <person name="Farmer C."/>
            <person name="Delahaunty K."/>
            <person name="Markovic C."/>
            <person name="Hall O."/>
            <person name="Minx P."/>
            <person name="Tomlinson C."/>
            <person name="Mitreva M."/>
            <person name="Nelson J."/>
            <person name="Hou S."/>
            <person name="Wollam A."/>
            <person name="Pepin K.H."/>
            <person name="Johnson M."/>
            <person name="Bhonagiri V."/>
            <person name="Nash W.E."/>
            <person name="Warren W."/>
            <person name="Chinwalla A."/>
            <person name="Mardis E.R."/>
            <person name="Wilson R.K."/>
        </authorList>
    </citation>
    <scope>NUCLEOTIDE SEQUENCE [LARGE SCALE GENOMIC DNA]</scope>
    <source>
        <strain evidence="9 10">L1-82</strain>
    </source>
</reference>
<feature type="transmembrane region" description="Helical" evidence="7">
    <location>
        <begin position="137"/>
        <end position="157"/>
    </location>
</feature>
<comment type="subcellular location">
    <subcellularLocation>
        <location evidence="1 7">Cell membrane</location>
        <topology evidence="1 7">Multi-pass membrane protein</topology>
    </subcellularLocation>
</comment>
<dbReference type="SUPFAM" id="SSF161098">
    <property type="entry name" value="MetI-like"/>
    <property type="match status" value="1"/>
</dbReference>
<dbReference type="PANTHER" id="PTHR30193">
    <property type="entry name" value="ABC TRANSPORTER PERMEASE PROTEIN"/>
    <property type="match status" value="1"/>
</dbReference>
<accession>C7G846</accession>
<keyword evidence="4 7" id="KW-0812">Transmembrane</keyword>
<dbReference type="PROSITE" id="PS50928">
    <property type="entry name" value="ABC_TM1"/>
    <property type="match status" value="1"/>
</dbReference>
<evidence type="ECO:0000256" key="6">
    <source>
        <dbReference type="ARBA" id="ARBA00023136"/>
    </source>
</evidence>
<dbReference type="HOGENOM" id="CLU_016047_0_0_9"/>
<evidence type="ECO:0000256" key="2">
    <source>
        <dbReference type="ARBA" id="ARBA00022448"/>
    </source>
</evidence>
<dbReference type="Gene3D" id="1.10.3720.10">
    <property type="entry name" value="MetI-like"/>
    <property type="match status" value="1"/>
</dbReference>
<dbReference type="Pfam" id="PF00528">
    <property type="entry name" value="BPD_transp_1"/>
    <property type="match status" value="1"/>
</dbReference>
<dbReference type="Proteomes" id="UP000004828">
    <property type="component" value="Unassembled WGS sequence"/>
</dbReference>
<organism evidence="9 10">
    <name type="scientific">Roseburia intestinalis L1-82</name>
    <dbReference type="NCBI Taxonomy" id="536231"/>
    <lineage>
        <taxon>Bacteria</taxon>
        <taxon>Bacillati</taxon>
        <taxon>Bacillota</taxon>
        <taxon>Clostridia</taxon>
        <taxon>Lachnospirales</taxon>
        <taxon>Lachnospiraceae</taxon>
        <taxon>Roseburia</taxon>
    </lineage>
</organism>
<feature type="transmembrane region" description="Helical" evidence="7">
    <location>
        <begin position="42"/>
        <end position="68"/>
    </location>
</feature>
<feature type="domain" description="ABC transmembrane type-1" evidence="8">
    <location>
        <begin position="100"/>
        <end position="303"/>
    </location>
</feature>
<evidence type="ECO:0000259" key="8">
    <source>
        <dbReference type="PROSITE" id="PS50928"/>
    </source>
</evidence>
<keyword evidence="6 7" id="KW-0472">Membrane</keyword>
<sequence>MCGICADTAQTIYNGNFLKELYLEIERIYERLKTMEKSIKKYFPIFALPTLVAFTIGFIVPFLMGIYLSFCEFTTVTDASFVGLKNYLRVFTDPTFVHALWYTALFTVVSVITINVFAFTIAMLLTKGIRGTNVFRTVFFMPNLIGGIVLGYIWQILLNGILANFGKTLTYSSSYGFWGLIVLMNWQQIGYMMIIYIAGIQNIPGELIEAAKMDGANSWQLLKKVTIPMVMPSITICTFLTLTNSFKLFDQNLALTAGEPSNNSQMLALNIFDTFYGRNGWEGVGQAKAVIFFIIVAVIALAQNRLTRSKEVQQ</sequence>
<evidence type="ECO:0000256" key="4">
    <source>
        <dbReference type="ARBA" id="ARBA00022692"/>
    </source>
</evidence>
<keyword evidence="2 7" id="KW-0813">Transport</keyword>
<gene>
    <name evidence="9" type="ORF">ROSINTL182_06070</name>
</gene>
<dbReference type="InterPro" id="IPR051393">
    <property type="entry name" value="ABC_transporter_permease"/>
</dbReference>
<dbReference type="GO" id="GO:0055085">
    <property type="term" value="P:transmembrane transport"/>
    <property type="evidence" value="ECO:0007669"/>
    <property type="project" value="InterPro"/>
</dbReference>
<feature type="transmembrane region" description="Helical" evidence="7">
    <location>
        <begin position="221"/>
        <end position="242"/>
    </location>
</feature>
<feature type="transmembrane region" description="Helical" evidence="7">
    <location>
        <begin position="177"/>
        <end position="200"/>
    </location>
</feature>
<dbReference type="AlphaFoldDB" id="C7G846"/>
<dbReference type="GO" id="GO:0005886">
    <property type="term" value="C:plasma membrane"/>
    <property type="evidence" value="ECO:0007669"/>
    <property type="project" value="UniProtKB-SubCell"/>
</dbReference>
<dbReference type="PANTHER" id="PTHR30193:SF37">
    <property type="entry name" value="INNER MEMBRANE ABC TRANSPORTER PERMEASE PROTEIN YCJO"/>
    <property type="match status" value="1"/>
</dbReference>
<evidence type="ECO:0000256" key="3">
    <source>
        <dbReference type="ARBA" id="ARBA00022475"/>
    </source>
</evidence>
<feature type="transmembrane region" description="Helical" evidence="7">
    <location>
        <begin position="99"/>
        <end position="125"/>
    </location>
</feature>
<comment type="caution">
    <text evidence="9">The sequence shown here is derived from an EMBL/GenBank/DDBJ whole genome shotgun (WGS) entry which is preliminary data.</text>
</comment>
<name>C7G846_9FIRM</name>